<dbReference type="AlphaFoldDB" id="A0A502GDF8"/>
<comment type="caution">
    <text evidence="1">The sequence shown here is derived from an EMBL/GenBank/DDBJ whole genome shotgun (WGS) entry which is preliminary data.</text>
</comment>
<reference evidence="1 2" key="1">
    <citation type="journal article" date="2019" name="Environ. Microbiol.">
        <title>Species interactions and distinct microbial communities in high Arctic permafrost affected cryosols are associated with the CH4 and CO2 gas fluxes.</title>
        <authorList>
            <person name="Altshuler I."/>
            <person name="Hamel J."/>
            <person name="Turney S."/>
            <person name="Magnuson E."/>
            <person name="Levesque R."/>
            <person name="Greer C."/>
            <person name="Whyte L.G."/>
        </authorList>
    </citation>
    <scope>NUCLEOTIDE SEQUENCE [LARGE SCALE GENOMIC DNA]</scope>
    <source>
        <strain evidence="1 2">S9.3B</strain>
    </source>
</reference>
<name>A0A502GDF8_9PROT</name>
<accession>A0A502GDF8</accession>
<proteinExistence type="predicted"/>
<sequence>MTAAQAEAPAAVAAPIELSPVENRTEVRNHFRRWRKALAADARFPAARRPEPEDEAEAVKDGFQWKLTLRPAGQAAALDFSIRLLEKSASYTPLDRNNQAAIGRDRADGRFYILRQWYDTKRIGSRALNAEALAGYDAPRPADLLHAESKPNAGRGRLYLVVACLDDTDEAIAEQTHAALGAFHRVAKAARADFI</sequence>
<dbReference type="EMBL" id="RCZP01000002">
    <property type="protein sequence ID" value="TPG60317.1"/>
    <property type="molecule type" value="Genomic_DNA"/>
</dbReference>
<evidence type="ECO:0000313" key="2">
    <source>
        <dbReference type="Proteomes" id="UP000317078"/>
    </source>
</evidence>
<evidence type="ECO:0000313" key="1">
    <source>
        <dbReference type="EMBL" id="TPG60317.1"/>
    </source>
</evidence>
<gene>
    <name evidence="1" type="ORF">EAH89_02750</name>
</gene>
<dbReference type="Proteomes" id="UP000317078">
    <property type="component" value="Unassembled WGS sequence"/>
</dbReference>
<dbReference type="RefSeq" id="WP_140881247.1">
    <property type="nucleotide sequence ID" value="NZ_RCZP01000002.1"/>
</dbReference>
<protein>
    <submittedName>
        <fullName evidence="1">Uncharacterized protein</fullName>
    </submittedName>
</protein>
<dbReference type="OrthoDB" id="7256796at2"/>
<keyword evidence="2" id="KW-1185">Reference proteome</keyword>
<organism evidence="1 2">
    <name type="scientific">Muricoccus nepalensis</name>
    <dbReference type="NCBI Taxonomy" id="1854500"/>
    <lineage>
        <taxon>Bacteria</taxon>
        <taxon>Pseudomonadati</taxon>
        <taxon>Pseudomonadota</taxon>
        <taxon>Alphaproteobacteria</taxon>
        <taxon>Acetobacterales</taxon>
        <taxon>Roseomonadaceae</taxon>
        <taxon>Muricoccus</taxon>
    </lineage>
</organism>